<feature type="domain" description="Major facilitator superfamily (MFS) profile" evidence="5">
    <location>
        <begin position="22"/>
        <end position="436"/>
    </location>
</feature>
<feature type="transmembrane region" description="Helical" evidence="4">
    <location>
        <begin position="344"/>
        <end position="363"/>
    </location>
</feature>
<keyword evidence="7" id="KW-1185">Reference proteome</keyword>
<accession>A0ABT8LGJ3</accession>
<dbReference type="SUPFAM" id="SSF103473">
    <property type="entry name" value="MFS general substrate transporter"/>
    <property type="match status" value="1"/>
</dbReference>
<keyword evidence="2 4" id="KW-1133">Transmembrane helix</keyword>
<feature type="transmembrane region" description="Helical" evidence="4">
    <location>
        <begin position="160"/>
        <end position="185"/>
    </location>
</feature>
<gene>
    <name evidence="6" type="ORF">QQ020_32970</name>
</gene>
<dbReference type="InterPro" id="IPR011701">
    <property type="entry name" value="MFS"/>
</dbReference>
<feature type="transmembrane region" description="Helical" evidence="4">
    <location>
        <begin position="320"/>
        <end position="338"/>
    </location>
</feature>
<feature type="transmembrane region" description="Helical" evidence="4">
    <location>
        <begin position="254"/>
        <end position="279"/>
    </location>
</feature>
<sequence length="452" mass="50001">MTKNWANIPFSPGKWPFFYGWMILIWGVVGFVMSIPGQTIGVSVFTDSLIDVLRINRDQLSLAYMFGTIGSSFMLPWAGKLYDRIGVRPVVIVAGLGLGLVLVFFSQVDDALAPFIRKEWEIGVILLMVFAFLLLRFFGQGVLTIASRNMMVQWFDKRRGFAIGFANVAISLSFSSSPVLLYVMIENFKWSGAWLVMAGIVGIIFPLFAFVFFRNRPEDSGLIPDGAVLKAKKDKRNLFPFVKDFEQMEAMKQYAFWIFALMLAMQGLFITGFTFNVLSIFEEAGLTEADAITIFQPAAVIAVFVTLISSNISDYVPLKYLLYVKGIGSCVAIVGIVLLGQTSYAYYLIVTGMGVFTGLYSVINTLVWPRYFGRKHLGAISGQAMMMVVFGSALGPLLFSGSLSQFGTYAVACWVCFGIYLFLTLGSIWANNPQIGLARGLKTPSGELKPSN</sequence>
<dbReference type="Proteomes" id="UP001172083">
    <property type="component" value="Unassembled WGS sequence"/>
</dbReference>
<evidence type="ECO:0000256" key="2">
    <source>
        <dbReference type="ARBA" id="ARBA00022989"/>
    </source>
</evidence>
<proteinExistence type="predicted"/>
<keyword evidence="1 4" id="KW-0812">Transmembrane</keyword>
<dbReference type="PANTHER" id="PTHR11360:SF308">
    <property type="entry name" value="BLL3089 PROTEIN"/>
    <property type="match status" value="1"/>
</dbReference>
<feature type="transmembrane region" description="Helical" evidence="4">
    <location>
        <begin position="191"/>
        <end position="213"/>
    </location>
</feature>
<evidence type="ECO:0000259" key="5">
    <source>
        <dbReference type="PROSITE" id="PS50850"/>
    </source>
</evidence>
<dbReference type="PROSITE" id="PS50850">
    <property type="entry name" value="MFS"/>
    <property type="match status" value="1"/>
</dbReference>
<feature type="transmembrane region" description="Helical" evidence="4">
    <location>
        <begin position="21"/>
        <end position="40"/>
    </location>
</feature>
<name>A0ABT8LGJ3_9BACT</name>
<feature type="transmembrane region" description="Helical" evidence="4">
    <location>
        <begin position="90"/>
        <end position="108"/>
    </location>
</feature>
<feature type="transmembrane region" description="Helical" evidence="4">
    <location>
        <begin position="120"/>
        <end position="139"/>
    </location>
</feature>
<protein>
    <submittedName>
        <fullName evidence="6">MFS transporter</fullName>
    </submittedName>
</protein>
<dbReference type="Gene3D" id="1.20.1250.20">
    <property type="entry name" value="MFS general substrate transporter like domains"/>
    <property type="match status" value="2"/>
</dbReference>
<feature type="transmembrane region" description="Helical" evidence="4">
    <location>
        <begin position="60"/>
        <end position="78"/>
    </location>
</feature>
<dbReference type="PANTHER" id="PTHR11360">
    <property type="entry name" value="MONOCARBOXYLATE TRANSPORTER"/>
    <property type="match status" value="1"/>
</dbReference>
<reference evidence="6" key="1">
    <citation type="submission" date="2023-06" db="EMBL/GenBank/DDBJ databases">
        <title>Genomic of Agaribacillus aureum.</title>
        <authorList>
            <person name="Wang G."/>
        </authorList>
    </citation>
    <scope>NUCLEOTIDE SEQUENCE</scope>
    <source>
        <strain evidence="6">BMA12</strain>
    </source>
</reference>
<evidence type="ECO:0000313" key="7">
    <source>
        <dbReference type="Proteomes" id="UP001172083"/>
    </source>
</evidence>
<dbReference type="InterPro" id="IPR020846">
    <property type="entry name" value="MFS_dom"/>
</dbReference>
<keyword evidence="3 4" id="KW-0472">Membrane</keyword>
<evidence type="ECO:0000313" key="6">
    <source>
        <dbReference type="EMBL" id="MDN5216930.1"/>
    </source>
</evidence>
<comment type="caution">
    <text evidence="6">The sequence shown here is derived from an EMBL/GenBank/DDBJ whole genome shotgun (WGS) entry which is preliminary data.</text>
</comment>
<dbReference type="InterPro" id="IPR036259">
    <property type="entry name" value="MFS_trans_sf"/>
</dbReference>
<evidence type="ECO:0000256" key="4">
    <source>
        <dbReference type="SAM" id="Phobius"/>
    </source>
</evidence>
<feature type="transmembrane region" description="Helical" evidence="4">
    <location>
        <begin position="384"/>
        <end position="403"/>
    </location>
</feature>
<dbReference type="RefSeq" id="WP_346762268.1">
    <property type="nucleotide sequence ID" value="NZ_JAUJEB010000012.1"/>
</dbReference>
<dbReference type="Pfam" id="PF07690">
    <property type="entry name" value="MFS_1"/>
    <property type="match status" value="1"/>
</dbReference>
<feature type="transmembrane region" description="Helical" evidence="4">
    <location>
        <begin position="291"/>
        <end position="308"/>
    </location>
</feature>
<evidence type="ECO:0000256" key="1">
    <source>
        <dbReference type="ARBA" id="ARBA00022692"/>
    </source>
</evidence>
<feature type="transmembrane region" description="Helical" evidence="4">
    <location>
        <begin position="409"/>
        <end position="430"/>
    </location>
</feature>
<dbReference type="EMBL" id="JAUJEB010000012">
    <property type="protein sequence ID" value="MDN5216930.1"/>
    <property type="molecule type" value="Genomic_DNA"/>
</dbReference>
<organism evidence="6 7">
    <name type="scientific">Agaribacillus aureus</name>
    <dbReference type="NCBI Taxonomy" id="3051825"/>
    <lineage>
        <taxon>Bacteria</taxon>
        <taxon>Pseudomonadati</taxon>
        <taxon>Bacteroidota</taxon>
        <taxon>Cytophagia</taxon>
        <taxon>Cytophagales</taxon>
        <taxon>Splendidivirgaceae</taxon>
        <taxon>Agaribacillus</taxon>
    </lineage>
</organism>
<dbReference type="InterPro" id="IPR050327">
    <property type="entry name" value="Proton-linked_MCT"/>
</dbReference>
<evidence type="ECO:0000256" key="3">
    <source>
        <dbReference type="ARBA" id="ARBA00023136"/>
    </source>
</evidence>